<comment type="caution">
    <text evidence="6">The sequence shown here is derived from an EMBL/GenBank/DDBJ whole genome shotgun (WGS) entry which is preliminary data.</text>
</comment>
<dbReference type="SUPFAM" id="SSF48008">
    <property type="entry name" value="GntR ligand-binding domain-like"/>
    <property type="match status" value="1"/>
</dbReference>
<gene>
    <name evidence="6" type="ORF">C1H84_06080</name>
</gene>
<dbReference type="CDD" id="cd07377">
    <property type="entry name" value="WHTH_GntR"/>
    <property type="match status" value="1"/>
</dbReference>
<dbReference type="InterPro" id="IPR008920">
    <property type="entry name" value="TF_FadR/GntR_C"/>
</dbReference>
<keyword evidence="2" id="KW-0238">DNA-binding</keyword>
<evidence type="ECO:0000256" key="3">
    <source>
        <dbReference type="ARBA" id="ARBA00023163"/>
    </source>
</evidence>
<dbReference type="Gene3D" id="1.10.10.10">
    <property type="entry name" value="Winged helix-like DNA-binding domain superfamily/Winged helix DNA-binding domain"/>
    <property type="match status" value="1"/>
</dbReference>
<evidence type="ECO:0000313" key="6">
    <source>
        <dbReference type="EMBL" id="RBM02981.1"/>
    </source>
</evidence>
<dbReference type="GO" id="GO:0003677">
    <property type="term" value="F:DNA binding"/>
    <property type="evidence" value="ECO:0007669"/>
    <property type="project" value="UniProtKB-KW"/>
</dbReference>
<accession>A0A365YJU5</accession>
<feature type="region of interest" description="Disordered" evidence="4">
    <location>
        <begin position="66"/>
        <end position="115"/>
    </location>
</feature>
<dbReference type="Proteomes" id="UP000252167">
    <property type="component" value="Unassembled WGS sequence"/>
</dbReference>
<dbReference type="PANTHER" id="PTHR43537">
    <property type="entry name" value="TRANSCRIPTIONAL REGULATOR, GNTR FAMILY"/>
    <property type="match status" value="1"/>
</dbReference>
<dbReference type="EMBL" id="POAF01000002">
    <property type="protein sequence ID" value="RBM02981.1"/>
    <property type="molecule type" value="Genomic_DNA"/>
</dbReference>
<feature type="compositionally biased region" description="Basic and acidic residues" evidence="4">
    <location>
        <begin position="77"/>
        <end position="91"/>
    </location>
</feature>
<name>A0A365YJU5_9MICC</name>
<evidence type="ECO:0000313" key="7">
    <source>
        <dbReference type="Proteomes" id="UP000252167"/>
    </source>
</evidence>
<proteinExistence type="predicted"/>
<keyword evidence="7" id="KW-1185">Reference proteome</keyword>
<protein>
    <recommendedName>
        <fullName evidence="5">HTH gntR-type domain-containing protein</fullName>
    </recommendedName>
</protein>
<feature type="domain" description="HTH gntR-type" evidence="5">
    <location>
        <begin position="125"/>
        <end position="195"/>
    </location>
</feature>
<dbReference type="GO" id="GO:0003700">
    <property type="term" value="F:DNA-binding transcription factor activity"/>
    <property type="evidence" value="ECO:0007669"/>
    <property type="project" value="InterPro"/>
</dbReference>
<evidence type="ECO:0000259" key="5">
    <source>
        <dbReference type="PROSITE" id="PS50949"/>
    </source>
</evidence>
<evidence type="ECO:0000256" key="1">
    <source>
        <dbReference type="ARBA" id="ARBA00023015"/>
    </source>
</evidence>
<dbReference type="InterPro" id="IPR000524">
    <property type="entry name" value="Tscrpt_reg_HTH_GntR"/>
</dbReference>
<reference evidence="6 7" key="1">
    <citation type="submission" date="2018-01" db="EMBL/GenBank/DDBJ databases">
        <title>Glutamicibacter soli strain NHPC-3 Whole genome sequence and assembly.</title>
        <authorList>
            <person name="Choudhury P."/>
            <person name="Gupta D."/>
            <person name="Sengupta K."/>
            <person name="Jawed A."/>
            <person name="Sultana N."/>
            <person name="Saha P."/>
        </authorList>
    </citation>
    <scope>NUCLEOTIDE SEQUENCE [LARGE SCALE GENOMIC DNA]</scope>
    <source>
        <strain evidence="6 7">NHPC-3</strain>
    </source>
</reference>
<dbReference type="PANTHER" id="PTHR43537:SF45">
    <property type="entry name" value="GNTR FAMILY REGULATORY PROTEIN"/>
    <property type="match status" value="1"/>
</dbReference>
<dbReference type="PROSITE" id="PS50949">
    <property type="entry name" value="HTH_GNTR"/>
    <property type="match status" value="1"/>
</dbReference>
<evidence type="ECO:0000256" key="2">
    <source>
        <dbReference type="ARBA" id="ARBA00023125"/>
    </source>
</evidence>
<dbReference type="AlphaFoldDB" id="A0A365YJU5"/>
<dbReference type="SUPFAM" id="SSF46785">
    <property type="entry name" value="Winged helix' DNA-binding domain"/>
    <property type="match status" value="1"/>
</dbReference>
<dbReference type="Pfam" id="PF00392">
    <property type="entry name" value="GntR"/>
    <property type="match status" value="1"/>
</dbReference>
<dbReference type="SMART" id="SM00345">
    <property type="entry name" value="HTH_GNTR"/>
    <property type="match status" value="1"/>
</dbReference>
<dbReference type="InterPro" id="IPR036390">
    <property type="entry name" value="WH_DNA-bd_sf"/>
</dbReference>
<dbReference type="InterPro" id="IPR036388">
    <property type="entry name" value="WH-like_DNA-bd_sf"/>
</dbReference>
<keyword evidence="1" id="KW-0805">Transcription regulation</keyword>
<organism evidence="6 7">
    <name type="scientific">Glutamicibacter soli</name>
    <dbReference type="NCBI Taxonomy" id="453836"/>
    <lineage>
        <taxon>Bacteria</taxon>
        <taxon>Bacillati</taxon>
        <taxon>Actinomycetota</taxon>
        <taxon>Actinomycetes</taxon>
        <taxon>Micrococcales</taxon>
        <taxon>Micrococcaceae</taxon>
        <taxon>Glutamicibacter</taxon>
    </lineage>
</organism>
<evidence type="ECO:0000256" key="4">
    <source>
        <dbReference type="SAM" id="MobiDB-lite"/>
    </source>
</evidence>
<keyword evidence="3" id="KW-0804">Transcription</keyword>
<sequence>MDRCFFHVQEVMATNCPPFTPVCHNSQRNDGFMTPLPRAPAAQLAIRRPALVDMIKPGLDIFPSQEKNSRYIPASERSTDAQRTHEADHPAPLRLPPRATGGLMTEQTSPAKGSRTAVFAPLSSDTRTAQVAQRLTDAILLGVLAPGERLPTETDLAKKFGVAVVTAREALADMRKDGLLETRRGREGGSFVRAEAPNASQQLMTSRLRGISRTELLDAAVYLDVITSGALDRATHVCTSAEAKALEAWLDRADFSTPANAARDHGGFLLELCVLSQSPRLVREQIGFQAQYGQLMWLGLRDEALAGRIAELDRAMAQALASRDAAPGRAACQESFTLLSTWLISRKQELEVA</sequence>